<organism evidence="11 13">
    <name type="scientific">Oceanimonas baumannii</name>
    <dbReference type="NCBI Taxonomy" id="129578"/>
    <lineage>
        <taxon>Bacteria</taxon>
        <taxon>Pseudomonadati</taxon>
        <taxon>Pseudomonadota</taxon>
        <taxon>Gammaproteobacteria</taxon>
        <taxon>Aeromonadales</taxon>
        <taxon>Aeromonadaceae</taxon>
        <taxon>Oceanimonas</taxon>
    </lineage>
</organism>
<dbReference type="Proteomes" id="UP000243640">
    <property type="component" value="Unassembled WGS sequence"/>
</dbReference>
<comment type="similarity">
    <text evidence="3 10">Belongs to the FliL family.</text>
</comment>
<keyword evidence="11" id="KW-0969">Cilium</keyword>
<evidence type="ECO:0000256" key="4">
    <source>
        <dbReference type="ARBA" id="ARBA00022475"/>
    </source>
</evidence>
<dbReference type="InterPro" id="IPR005503">
    <property type="entry name" value="FliL"/>
</dbReference>
<evidence type="ECO:0000256" key="7">
    <source>
        <dbReference type="ARBA" id="ARBA00022779"/>
    </source>
</evidence>
<evidence type="ECO:0000256" key="3">
    <source>
        <dbReference type="ARBA" id="ARBA00008281"/>
    </source>
</evidence>
<evidence type="ECO:0000256" key="9">
    <source>
        <dbReference type="ARBA" id="ARBA00023136"/>
    </source>
</evidence>
<keyword evidence="6 10" id="KW-0812">Transmembrane</keyword>
<keyword evidence="8 10" id="KW-1133">Transmembrane helix</keyword>
<keyword evidence="11" id="KW-0282">Flagellum</keyword>
<evidence type="ECO:0000256" key="10">
    <source>
        <dbReference type="RuleBase" id="RU364125"/>
    </source>
</evidence>
<evidence type="ECO:0000313" key="13">
    <source>
        <dbReference type="Proteomes" id="UP000243640"/>
    </source>
</evidence>
<dbReference type="GO" id="GO:0006935">
    <property type="term" value="P:chemotaxis"/>
    <property type="evidence" value="ECO:0007669"/>
    <property type="project" value="UniProtKB-KW"/>
</dbReference>
<reference evidence="12 14" key="2">
    <citation type="submission" date="2019-03" db="EMBL/GenBank/DDBJ databases">
        <title>Genomic Encyclopedia of Archaeal and Bacterial Type Strains, Phase II (KMG-II): from individual species to whole genera.</title>
        <authorList>
            <person name="Goeker M."/>
        </authorList>
    </citation>
    <scope>NUCLEOTIDE SEQUENCE [LARGE SCALE GENOMIC DNA]</scope>
    <source>
        <strain evidence="12 14">DSM 15594</strain>
    </source>
</reference>
<dbReference type="OrthoDB" id="5829285at2"/>
<dbReference type="GO" id="GO:0071978">
    <property type="term" value="P:bacterial-type flagellum-dependent swarming motility"/>
    <property type="evidence" value="ECO:0007669"/>
    <property type="project" value="TreeGrafter"/>
</dbReference>
<keyword evidence="10" id="KW-0997">Cell inner membrane</keyword>
<keyword evidence="4" id="KW-1003">Cell membrane</keyword>
<keyword evidence="11" id="KW-0966">Cell projection</keyword>
<dbReference type="GO" id="GO:0005886">
    <property type="term" value="C:plasma membrane"/>
    <property type="evidence" value="ECO:0007669"/>
    <property type="project" value="UniProtKB-SubCell"/>
</dbReference>
<comment type="function">
    <text evidence="1 10">Controls the rotational direction of flagella during chemotaxis.</text>
</comment>
<keyword evidence="5 10" id="KW-0145">Chemotaxis</keyword>
<name>A0A235CNH0_9GAMM</name>
<evidence type="ECO:0000256" key="1">
    <source>
        <dbReference type="ARBA" id="ARBA00002254"/>
    </source>
</evidence>
<gene>
    <name evidence="11" type="ORF">B6S09_03485</name>
    <name evidence="12" type="ORF">LY04_01061</name>
</gene>
<evidence type="ECO:0000256" key="5">
    <source>
        <dbReference type="ARBA" id="ARBA00022500"/>
    </source>
</evidence>
<protein>
    <recommendedName>
        <fullName evidence="10">Flagellar protein FliL</fullName>
    </recommendedName>
</protein>
<dbReference type="PANTHER" id="PTHR35091:SF2">
    <property type="entry name" value="FLAGELLAR PROTEIN FLIL"/>
    <property type="match status" value="1"/>
</dbReference>
<dbReference type="RefSeq" id="WP_094277102.1">
    <property type="nucleotide sequence ID" value="NZ_NQJF01000002.1"/>
</dbReference>
<evidence type="ECO:0000313" key="14">
    <source>
        <dbReference type="Proteomes" id="UP000295058"/>
    </source>
</evidence>
<proteinExistence type="inferred from homology"/>
<evidence type="ECO:0000256" key="2">
    <source>
        <dbReference type="ARBA" id="ARBA00004162"/>
    </source>
</evidence>
<evidence type="ECO:0000313" key="11">
    <source>
        <dbReference type="EMBL" id="OYD25914.1"/>
    </source>
</evidence>
<dbReference type="EMBL" id="NQJF01000002">
    <property type="protein sequence ID" value="OYD25914.1"/>
    <property type="molecule type" value="Genomic_DNA"/>
</dbReference>
<evidence type="ECO:0000256" key="6">
    <source>
        <dbReference type="ARBA" id="ARBA00022692"/>
    </source>
</evidence>
<accession>A0A235CNH0</accession>
<dbReference type="GO" id="GO:0009425">
    <property type="term" value="C:bacterial-type flagellum basal body"/>
    <property type="evidence" value="ECO:0007669"/>
    <property type="project" value="InterPro"/>
</dbReference>
<reference evidence="11 13" key="1">
    <citation type="submission" date="2017-08" db="EMBL/GenBank/DDBJ databases">
        <title>Draft Genome Sequence of the Marine Bacterium Oceanimonas baumannii ATCC 700832.</title>
        <authorList>
            <person name="Mcclelland W.D."/>
            <person name="Brennan M.A."/>
            <person name="Trachtenberg A.M."/>
            <person name="Maclea K.S."/>
        </authorList>
    </citation>
    <scope>NUCLEOTIDE SEQUENCE [LARGE SCALE GENOMIC DNA]</scope>
    <source>
        <strain evidence="11 13">ATCC 700832</strain>
    </source>
</reference>
<comment type="caution">
    <text evidence="11">The sequence shown here is derived from an EMBL/GenBank/DDBJ whole genome shotgun (WGS) entry which is preliminary data.</text>
</comment>
<feature type="transmembrane region" description="Helical" evidence="10">
    <location>
        <begin position="17"/>
        <end position="38"/>
    </location>
</feature>
<dbReference type="Proteomes" id="UP000295058">
    <property type="component" value="Unassembled WGS sequence"/>
</dbReference>
<keyword evidence="7 10" id="KW-0283">Flagellar rotation</keyword>
<dbReference type="Pfam" id="PF03748">
    <property type="entry name" value="FliL"/>
    <property type="match status" value="1"/>
</dbReference>
<dbReference type="AlphaFoldDB" id="A0A235CNH0"/>
<evidence type="ECO:0000313" key="12">
    <source>
        <dbReference type="EMBL" id="TDW60069.1"/>
    </source>
</evidence>
<comment type="subcellular location">
    <subcellularLocation>
        <location evidence="10">Cell inner membrane</location>
    </subcellularLocation>
    <subcellularLocation>
        <location evidence="2">Cell membrane</location>
        <topology evidence="2">Single-pass membrane protein</topology>
    </subcellularLocation>
</comment>
<keyword evidence="9 10" id="KW-0472">Membrane</keyword>
<dbReference type="PANTHER" id="PTHR35091">
    <property type="entry name" value="FLAGELLAR PROTEIN FLIL"/>
    <property type="match status" value="1"/>
</dbReference>
<sequence length="159" mass="17655">MAENLTIPKVAWYKRKLVWILLLIMLAGGGGAAAWLLLVPAEQVASAGQDTDSSQAMYVSLSQPFIFSVPGGRRDRLVQIEAQLMVRGEANAELARKHLPLFESTLLNVFSRQTADNYLTAANKKALREEALNELNHATAEVLEQRLFEKVLFTSIVMQ</sequence>
<dbReference type="EMBL" id="SODO01000003">
    <property type="protein sequence ID" value="TDW60069.1"/>
    <property type="molecule type" value="Genomic_DNA"/>
</dbReference>
<keyword evidence="14" id="KW-1185">Reference proteome</keyword>
<evidence type="ECO:0000256" key="8">
    <source>
        <dbReference type="ARBA" id="ARBA00022989"/>
    </source>
</evidence>